<evidence type="ECO:0000256" key="1">
    <source>
        <dbReference type="SAM" id="MobiDB-lite"/>
    </source>
</evidence>
<sequence length="667" mass="76474">MAVSYGKLRRKYNVRKQLSLSPKKHSVRECDNEFLNSSQNLFSTTSNSTETLKSSSTESTESIFESSLNTTDLEENFLDGQPSSPISKSQSNIEFDSYFKEFEELDEYDVNSLKRQKNTHNRKKTTFFAKERSLVDCKKDNLNSKPLIDLSDDEFSSEISASLQTLNSRLFEIQSQVKSLDHENLLVDFVEVQTSSVHDSADYGVRHYGSIRSFVHGSESLSDAEEEEEEEFNGKDPKSTNKWVNHKNKVRFVYDDPYPLPSSKCQSLEELRRSGELENSKLEYDMFLEQLKKATHYGKKDLSELLQLKLNLLNKIESDISLKNYLQRSIVGKTNCTFNQTMKDLLKVSPKDFIINFQLITFFRLTCWKELDIVSAIGQVRSMGDLSIKEYSNNHLNLSKRSLTGLLGDWMNHFAKLSTYQITMKMLDSIGTVGMEELTDEEKYVILDFCDLALQSSNTDLLLLSLKYLRLHAALLQGGNTTNISNSLARLILDFPFQADDAKVMNLILECSIIIVCDPEFLTGIKSNTAMFSKKIWHKLWEIVQTYNVLNKSSNLSEIKQNQCLIAIGYIFSFITFDTEVSASDLSPLTDFLAFADHESKTASFNVLQIHCIGYLGCISYHFFKRSNLLSERKLSWIKNILEVHQSSEFKSQEILSQEIERILQEI</sequence>
<dbReference type="AlphaFoldDB" id="A0A1Q2YHH8"/>
<gene>
    <name evidence="2" type="ORF">PMKS-002423</name>
</gene>
<evidence type="ECO:0000313" key="2">
    <source>
        <dbReference type="EMBL" id="GAV28945.1"/>
    </source>
</evidence>
<organism evidence="2 3">
    <name type="scientific">Pichia membranifaciens</name>
    <dbReference type="NCBI Taxonomy" id="4926"/>
    <lineage>
        <taxon>Eukaryota</taxon>
        <taxon>Fungi</taxon>
        <taxon>Dikarya</taxon>
        <taxon>Ascomycota</taxon>
        <taxon>Saccharomycotina</taxon>
        <taxon>Pichiomycetes</taxon>
        <taxon>Pichiales</taxon>
        <taxon>Pichiaceae</taxon>
        <taxon>Pichia</taxon>
    </lineage>
</organism>
<name>A0A1Q2YHH8_9ASCO</name>
<dbReference type="OrthoDB" id="3996079at2759"/>
<evidence type="ECO:0000313" key="3">
    <source>
        <dbReference type="Proteomes" id="UP000186136"/>
    </source>
</evidence>
<protein>
    <recommendedName>
        <fullName evidence="4">Rad61 Wapl domain-containing protein</fullName>
    </recommendedName>
</protein>
<keyword evidence="3" id="KW-1185">Reference proteome</keyword>
<comment type="caution">
    <text evidence="2">The sequence shown here is derived from an EMBL/GenBank/DDBJ whole genome shotgun (WGS) entry which is preliminary data.</text>
</comment>
<feature type="region of interest" description="Disordered" evidence="1">
    <location>
        <begin position="45"/>
        <end position="65"/>
    </location>
</feature>
<dbReference type="EMBL" id="BDGI01000092">
    <property type="protein sequence ID" value="GAV28945.1"/>
    <property type="molecule type" value="Genomic_DNA"/>
</dbReference>
<dbReference type="Proteomes" id="UP000186136">
    <property type="component" value="Unassembled WGS sequence"/>
</dbReference>
<proteinExistence type="predicted"/>
<reference evidence="2 3" key="1">
    <citation type="submission" date="2016-08" db="EMBL/GenBank/DDBJ databases">
        <title>Whole genome shotgun sequence of Pichia membranifaciens KS47-1.</title>
        <authorList>
            <person name="Konishi M."/>
            <person name="Ishida M."/>
            <person name="Arakawa T."/>
            <person name="Kato Y."/>
            <person name="Horiuchi J."/>
        </authorList>
    </citation>
    <scope>NUCLEOTIDE SEQUENCE [LARGE SCALE GENOMIC DNA]</scope>
    <source>
        <strain evidence="2 3">KS47-1</strain>
    </source>
</reference>
<accession>A0A1Q2YHH8</accession>
<evidence type="ECO:0008006" key="4">
    <source>
        <dbReference type="Google" id="ProtNLM"/>
    </source>
</evidence>